<feature type="region of interest" description="Disordered" evidence="3">
    <location>
        <begin position="1"/>
        <end position="26"/>
    </location>
</feature>
<reference evidence="5" key="1">
    <citation type="journal article" date="2010" name="Science">
        <title>Plasticity of animal genome architecture unmasked by rapid evolution of a pelagic tunicate.</title>
        <authorList>
            <person name="Denoeud F."/>
            <person name="Henriet S."/>
            <person name="Mungpakdee S."/>
            <person name="Aury J.M."/>
            <person name="Da Silva C."/>
            <person name="Brinkmann H."/>
            <person name="Mikhaleva J."/>
            <person name="Olsen L.C."/>
            <person name="Jubin C."/>
            <person name="Canestro C."/>
            <person name="Bouquet J.M."/>
            <person name="Danks G."/>
            <person name="Poulain J."/>
            <person name="Campsteijn C."/>
            <person name="Adamski M."/>
            <person name="Cross I."/>
            <person name="Yadetie F."/>
            <person name="Muffato M."/>
            <person name="Louis A."/>
            <person name="Butcher S."/>
            <person name="Tsagkogeorga G."/>
            <person name="Konrad A."/>
            <person name="Singh S."/>
            <person name="Jensen M.F."/>
            <person name="Cong E.H."/>
            <person name="Eikeseth-Otteraa H."/>
            <person name="Noel B."/>
            <person name="Anthouard V."/>
            <person name="Porcel B.M."/>
            <person name="Kachouri-Lafond R."/>
            <person name="Nishino A."/>
            <person name="Ugolini M."/>
            <person name="Chourrout P."/>
            <person name="Nishida H."/>
            <person name="Aasland R."/>
            <person name="Huzurbazar S."/>
            <person name="Westhof E."/>
            <person name="Delsuc F."/>
            <person name="Lehrach H."/>
            <person name="Reinhardt R."/>
            <person name="Weissenbach J."/>
            <person name="Roy S.W."/>
            <person name="Artiguenave F."/>
            <person name="Postlethwait J.H."/>
            <person name="Manak J.R."/>
            <person name="Thompson E.M."/>
            <person name="Jaillon O."/>
            <person name="Du Pasquier L."/>
            <person name="Boudinot P."/>
            <person name="Liberles D.A."/>
            <person name="Volff J.N."/>
            <person name="Philippe H."/>
            <person name="Lenhard B."/>
            <person name="Roest Crollius H."/>
            <person name="Wincker P."/>
            <person name="Chourrout D."/>
        </authorList>
    </citation>
    <scope>NUCLEOTIDE SEQUENCE [LARGE SCALE GENOMIC DNA]</scope>
</reference>
<dbReference type="InterPro" id="IPR049258">
    <property type="entry name" value="ODAD1_CC"/>
</dbReference>
<feature type="domain" description="ODAD1 central coiled coil region" evidence="4">
    <location>
        <begin position="152"/>
        <end position="417"/>
    </location>
</feature>
<gene>
    <name evidence="5" type="ORF">GSOID_T00020352001</name>
</gene>
<protein>
    <recommendedName>
        <fullName evidence="4">ODAD1 central coiled coil region domain-containing protein</fullName>
    </recommendedName>
</protein>
<organism evidence="5">
    <name type="scientific">Oikopleura dioica</name>
    <name type="common">Tunicate</name>
    <dbReference type="NCBI Taxonomy" id="34765"/>
    <lineage>
        <taxon>Eukaryota</taxon>
        <taxon>Metazoa</taxon>
        <taxon>Chordata</taxon>
        <taxon>Tunicata</taxon>
        <taxon>Appendicularia</taxon>
        <taxon>Copelata</taxon>
        <taxon>Oikopleuridae</taxon>
        <taxon>Oikopleura</taxon>
    </lineage>
</organism>
<sequence>MNRSKSARSAYSDDSRDEGDDSTKQELAKIQQSLRIIEGEKKRSQNKFKLDSRKDKKKIDLLFQEHAELEKNINLAQSQQNRIRDNANEFEIRETQLKVDKLDTEMEEERRIGAELDAQIRGNQKSTQNTRVRSATLSQKAARGAHSTRDQKVNDIEGRLYRANAKYNQTVAFNAKKRTEIQTLRLEHRNFEQAERKIDKKLKTVKKNTQQIMEASSIAYEQREDSKTKHANQRERSEKELSQYNSDIKQLERLNENHFNLKVFMENKNQERTEVNTGPSQRTLQKRKDQETMLLKCEHNLDQIKEITGTDDISVMVKQFNETERENFALFNYNNELNINIEHESDAIAALQARFTSQSTTSLINDDERNEKLTGTQTSLEESENLKADGLRDLQSSNDEFEMLIKGITQLSEQLSLEVSIEHNNDLMDVLGAVEDRINELIAAKAVIVEQLDPDVNHTARLLVPGPPPLPIEERSALFSAPSTGDLAKKLRKNKFLQLVQGDAATNEQKEQAIESSVPLDLNELRQRVREKREREASALNPESSQKFDHSEKPVTSESTRLSREPSVVTSQPPKELEEA</sequence>
<dbReference type="Pfam" id="PF21773">
    <property type="entry name" value="ODAD1_CC"/>
    <property type="match status" value="1"/>
</dbReference>
<feature type="region of interest" description="Disordered" evidence="3">
    <location>
        <begin position="530"/>
        <end position="580"/>
    </location>
</feature>
<evidence type="ECO:0000256" key="3">
    <source>
        <dbReference type="SAM" id="MobiDB-lite"/>
    </source>
</evidence>
<dbReference type="Proteomes" id="UP000011014">
    <property type="component" value="Unassembled WGS sequence"/>
</dbReference>
<dbReference type="AlphaFoldDB" id="E4YWC9"/>
<feature type="compositionally biased region" description="Basic and acidic residues" evidence="3">
    <location>
        <begin position="546"/>
        <end position="555"/>
    </location>
</feature>
<dbReference type="EMBL" id="FN655644">
    <property type="protein sequence ID" value="CBY39764.1"/>
    <property type="molecule type" value="Genomic_DNA"/>
</dbReference>
<accession>E4YWC9</accession>
<keyword evidence="1 2" id="KW-0175">Coiled coil</keyword>
<evidence type="ECO:0000259" key="4">
    <source>
        <dbReference type="Pfam" id="PF21773"/>
    </source>
</evidence>
<feature type="region of interest" description="Disordered" evidence="3">
    <location>
        <begin position="220"/>
        <end position="241"/>
    </location>
</feature>
<dbReference type="PANTHER" id="PTHR21694">
    <property type="entry name" value="COILED-COIL DOMAIN-CONTAINING PROTEIN 63"/>
    <property type="match status" value="1"/>
</dbReference>
<proteinExistence type="predicted"/>
<feature type="compositionally biased region" description="Basic and acidic residues" evidence="3">
    <location>
        <begin position="221"/>
        <end position="241"/>
    </location>
</feature>
<dbReference type="PANTHER" id="PTHR21694:SF18">
    <property type="entry name" value="COILED-COIL DOMAIN-CONTAINING PROTEIN 63"/>
    <property type="match status" value="1"/>
</dbReference>
<dbReference type="InterPro" id="IPR051876">
    <property type="entry name" value="ODA-DC/CCD"/>
</dbReference>
<evidence type="ECO:0000313" key="5">
    <source>
        <dbReference type="EMBL" id="CBY39764.1"/>
    </source>
</evidence>
<feature type="compositionally biased region" description="Low complexity" evidence="3">
    <location>
        <begin position="1"/>
        <end position="12"/>
    </location>
</feature>
<name>E4YWC9_OIKDI</name>
<evidence type="ECO:0000256" key="2">
    <source>
        <dbReference type="SAM" id="Coils"/>
    </source>
</evidence>
<feature type="coiled-coil region" evidence="2">
    <location>
        <begin position="27"/>
        <end position="112"/>
    </location>
</feature>
<evidence type="ECO:0000256" key="1">
    <source>
        <dbReference type="ARBA" id="ARBA00023054"/>
    </source>
</evidence>